<sequence length="287" mass="31498">MPEPTRRSALTALTFGLGLGLGGKLPFGALPCFAQNGRASSDGWRPLFNGKDLSGWTDRVPTAKKVWVVCDDVRLDPADPSRLLPIGGGGGPGAVMLCGDDGRGSDLMTTENYEDYELHVEFTVPKGSNSGVYNRGLFEVQVFDSYGVKTPSFHDCGALYERAYPKENLAKPPGVWQSYDIKLVGKRLTLVWNGKTVYSDHDVRYGETDREAFERLRQESIGKPPELQVKLREEKGKFVGYFGEGGTRAGLDGPDRPGPILLQGDHGPVAYRNLRIRPIVPKPDQTE</sequence>
<dbReference type="Gene3D" id="2.60.120.560">
    <property type="entry name" value="Exo-inulinase, domain 1"/>
    <property type="match status" value="1"/>
</dbReference>
<dbReference type="EMBL" id="CP155447">
    <property type="protein sequence ID" value="XBH07843.1"/>
    <property type="molecule type" value="Genomic_DNA"/>
</dbReference>
<proteinExistence type="predicted"/>
<dbReference type="GO" id="GO:0016787">
    <property type="term" value="F:hydrolase activity"/>
    <property type="evidence" value="ECO:0007669"/>
    <property type="project" value="InterPro"/>
</dbReference>
<gene>
    <name evidence="2" type="ORF">V5E97_17970</name>
</gene>
<dbReference type="AlphaFoldDB" id="A0AAU7CSA0"/>
<evidence type="ECO:0000259" key="1">
    <source>
        <dbReference type="Pfam" id="PF06439"/>
    </source>
</evidence>
<organism evidence="2">
    <name type="scientific">Singulisphaera sp. Ch08</name>
    <dbReference type="NCBI Taxonomy" id="3120278"/>
    <lineage>
        <taxon>Bacteria</taxon>
        <taxon>Pseudomonadati</taxon>
        <taxon>Planctomycetota</taxon>
        <taxon>Planctomycetia</taxon>
        <taxon>Isosphaerales</taxon>
        <taxon>Isosphaeraceae</taxon>
        <taxon>Singulisphaera</taxon>
    </lineage>
</organism>
<protein>
    <submittedName>
        <fullName evidence="2">DUF1080 domain-containing protein</fullName>
    </submittedName>
</protein>
<evidence type="ECO:0000313" key="2">
    <source>
        <dbReference type="EMBL" id="XBH07843.1"/>
    </source>
</evidence>
<dbReference type="Pfam" id="PF06439">
    <property type="entry name" value="3keto-disac_hyd"/>
    <property type="match status" value="1"/>
</dbReference>
<dbReference type="InterPro" id="IPR010496">
    <property type="entry name" value="AL/BT2_dom"/>
</dbReference>
<dbReference type="RefSeq" id="WP_406700681.1">
    <property type="nucleotide sequence ID" value="NZ_CP155447.1"/>
</dbReference>
<name>A0AAU7CSA0_9BACT</name>
<reference evidence="2" key="1">
    <citation type="submission" date="2024-05" db="EMBL/GenBank/DDBJ databases">
        <title>Planctomycetes of the genus Singulisphaera possess chitinolytic capabilities.</title>
        <authorList>
            <person name="Ivanova A."/>
        </authorList>
    </citation>
    <scope>NUCLEOTIDE SEQUENCE</scope>
    <source>
        <strain evidence="2">Ch08T</strain>
    </source>
</reference>
<accession>A0AAU7CSA0</accession>
<feature type="domain" description="3-keto-alpha-glucoside-1,2-lyase/3-keto-2-hydroxy-glucal hydratase" evidence="1">
    <location>
        <begin position="43"/>
        <end position="277"/>
    </location>
</feature>